<feature type="region of interest" description="Disordered" evidence="1">
    <location>
        <begin position="89"/>
        <end position="126"/>
    </location>
</feature>
<protein>
    <submittedName>
        <fullName evidence="2">Uncharacterized protein</fullName>
    </submittedName>
</protein>
<reference evidence="2 3" key="1">
    <citation type="journal article" date="2019" name="Nat. Ecol. Evol.">
        <title>Megaphylogeny resolves global patterns of mushroom evolution.</title>
        <authorList>
            <person name="Varga T."/>
            <person name="Krizsan K."/>
            <person name="Foldi C."/>
            <person name="Dima B."/>
            <person name="Sanchez-Garcia M."/>
            <person name="Sanchez-Ramirez S."/>
            <person name="Szollosi G.J."/>
            <person name="Szarkandi J.G."/>
            <person name="Papp V."/>
            <person name="Albert L."/>
            <person name="Andreopoulos W."/>
            <person name="Angelini C."/>
            <person name="Antonin V."/>
            <person name="Barry K.W."/>
            <person name="Bougher N.L."/>
            <person name="Buchanan P."/>
            <person name="Buyck B."/>
            <person name="Bense V."/>
            <person name="Catcheside P."/>
            <person name="Chovatia M."/>
            <person name="Cooper J."/>
            <person name="Damon W."/>
            <person name="Desjardin D."/>
            <person name="Finy P."/>
            <person name="Geml J."/>
            <person name="Haridas S."/>
            <person name="Hughes K."/>
            <person name="Justo A."/>
            <person name="Karasinski D."/>
            <person name="Kautmanova I."/>
            <person name="Kiss B."/>
            <person name="Kocsube S."/>
            <person name="Kotiranta H."/>
            <person name="LaButti K.M."/>
            <person name="Lechner B.E."/>
            <person name="Liimatainen K."/>
            <person name="Lipzen A."/>
            <person name="Lukacs Z."/>
            <person name="Mihaltcheva S."/>
            <person name="Morgado L.N."/>
            <person name="Niskanen T."/>
            <person name="Noordeloos M.E."/>
            <person name="Ohm R.A."/>
            <person name="Ortiz-Santana B."/>
            <person name="Ovrebo C."/>
            <person name="Racz N."/>
            <person name="Riley R."/>
            <person name="Savchenko A."/>
            <person name="Shiryaev A."/>
            <person name="Soop K."/>
            <person name="Spirin V."/>
            <person name="Szebenyi C."/>
            <person name="Tomsovsky M."/>
            <person name="Tulloss R.E."/>
            <person name="Uehling J."/>
            <person name="Grigoriev I.V."/>
            <person name="Vagvolgyi C."/>
            <person name="Papp T."/>
            <person name="Martin F.M."/>
            <person name="Miettinen O."/>
            <person name="Hibbett D.S."/>
            <person name="Nagy L.G."/>
        </authorList>
    </citation>
    <scope>NUCLEOTIDE SEQUENCE [LARGE SCALE GENOMIC DNA]</scope>
    <source>
        <strain evidence="2 3">HHB13444</strain>
    </source>
</reference>
<evidence type="ECO:0000256" key="1">
    <source>
        <dbReference type="SAM" id="MobiDB-lite"/>
    </source>
</evidence>
<dbReference type="Proteomes" id="UP000308197">
    <property type="component" value="Unassembled WGS sequence"/>
</dbReference>
<organism evidence="2 3">
    <name type="scientific">Polyporus arcularius HHB13444</name>
    <dbReference type="NCBI Taxonomy" id="1314778"/>
    <lineage>
        <taxon>Eukaryota</taxon>
        <taxon>Fungi</taxon>
        <taxon>Dikarya</taxon>
        <taxon>Basidiomycota</taxon>
        <taxon>Agaricomycotina</taxon>
        <taxon>Agaricomycetes</taxon>
        <taxon>Polyporales</taxon>
        <taxon>Polyporaceae</taxon>
        <taxon>Polyporus</taxon>
    </lineage>
</organism>
<dbReference type="AlphaFoldDB" id="A0A5C3NNI2"/>
<dbReference type="EMBL" id="ML213079">
    <property type="protein sequence ID" value="TFK77848.1"/>
    <property type="molecule type" value="Genomic_DNA"/>
</dbReference>
<evidence type="ECO:0000313" key="2">
    <source>
        <dbReference type="EMBL" id="TFK77848.1"/>
    </source>
</evidence>
<dbReference type="InParanoid" id="A0A5C3NNI2"/>
<sequence length="257" mass="27758">MQIWPQRLRTSTRPTRIDAQSSGASGTAWSRLPRLFLQRFFIRIWDVSRHSDLAAEAPDEDAAEAHLTKSLGASGTAWSRLPALVLAVPHPPPGRVEERRCPSQSTMDSEFPARSRSSPPAHLSAPSRPARMIAFWTSCAEQDAHMRSGPASVRTSTLRPSRVLLRGRDGVETARGVVLAATLHPHPVHALRAGSDEGRTRVLSQGIGFRAPGLGIREFSSSSPAHLLSESGDATRAGTGACSKDAPDADRPWIPSF</sequence>
<evidence type="ECO:0000313" key="3">
    <source>
        <dbReference type="Proteomes" id="UP000308197"/>
    </source>
</evidence>
<keyword evidence="3" id="KW-1185">Reference proteome</keyword>
<gene>
    <name evidence="2" type="ORF">K466DRAFT_607619</name>
</gene>
<feature type="region of interest" description="Disordered" evidence="1">
    <location>
        <begin position="225"/>
        <end position="257"/>
    </location>
</feature>
<accession>A0A5C3NNI2</accession>
<proteinExistence type="predicted"/>
<name>A0A5C3NNI2_9APHY</name>